<evidence type="ECO:0000259" key="3">
    <source>
        <dbReference type="PROSITE" id="PS51186"/>
    </source>
</evidence>
<name>A0ABW2H9V9_9MICO</name>
<evidence type="ECO:0000313" key="5">
    <source>
        <dbReference type="Proteomes" id="UP001596507"/>
    </source>
</evidence>
<comment type="caution">
    <text evidence="4">The sequence shown here is derived from an EMBL/GenBank/DDBJ whole genome shotgun (WGS) entry which is preliminary data.</text>
</comment>
<dbReference type="EC" id="2.3.-.-" evidence="4"/>
<evidence type="ECO:0000256" key="2">
    <source>
        <dbReference type="ARBA" id="ARBA00023315"/>
    </source>
</evidence>
<dbReference type="Proteomes" id="UP001596507">
    <property type="component" value="Unassembled WGS sequence"/>
</dbReference>
<keyword evidence="5" id="KW-1185">Reference proteome</keyword>
<keyword evidence="1 4" id="KW-0808">Transferase</keyword>
<reference evidence="5" key="1">
    <citation type="journal article" date="2019" name="Int. J. Syst. Evol. Microbiol.">
        <title>The Global Catalogue of Microorganisms (GCM) 10K type strain sequencing project: providing services to taxonomists for standard genome sequencing and annotation.</title>
        <authorList>
            <consortium name="The Broad Institute Genomics Platform"/>
            <consortium name="The Broad Institute Genome Sequencing Center for Infectious Disease"/>
            <person name="Wu L."/>
            <person name="Ma J."/>
        </authorList>
    </citation>
    <scope>NUCLEOTIDE SEQUENCE [LARGE SCALE GENOMIC DNA]</scope>
    <source>
        <strain evidence="5">CGMCC 1.15772</strain>
    </source>
</reference>
<organism evidence="4 5">
    <name type="scientific">Microbacterium fluvii</name>
    <dbReference type="NCBI Taxonomy" id="415215"/>
    <lineage>
        <taxon>Bacteria</taxon>
        <taxon>Bacillati</taxon>
        <taxon>Actinomycetota</taxon>
        <taxon>Actinomycetes</taxon>
        <taxon>Micrococcales</taxon>
        <taxon>Microbacteriaceae</taxon>
        <taxon>Microbacterium</taxon>
    </lineage>
</organism>
<dbReference type="SUPFAM" id="SSF55729">
    <property type="entry name" value="Acyl-CoA N-acyltransferases (Nat)"/>
    <property type="match status" value="1"/>
</dbReference>
<dbReference type="InterPro" id="IPR000182">
    <property type="entry name" value="GNAT_dom"/>
</dbReference>
<dbReference type="PANTHER" id="PTHR43877">
    <property type="entry name" value="AMINOALKYLPHOSPHONATE N-ACETYLTRANSFERASE-RELATED-RELATED"/>
    <property type="match status" value="1"/>
</dbReference>
<dbReference type="InterPro" id="IPR050832">
    <property type="entry name" value="Bact_Acetyltransf"/>
</dbReference>
<dbReference type="PROSITE" id="PS51186">
    <property type="entry name" value="GNAT"/>
    <property type="match status" value="1"/>
</dbReference>
<keyword evidence="2 4" id="KW-0012">Acyltransferase</keyword>
<dbReference type="RefSeq" id="WP_262873038.1">
    <property type="nucleotide sequence ID" value="NZ_BAABKW010000005.1"/>
</dbReference>
<dbReference type="GO" id="GO:0016746">
    <property type="term" value="F:acyltransferase activity"/>
    <property type="evidence" value="ECO:0007669"/>
    <property type="project" value="UniProtKB-KW"/>
</dbReference>
<evidence type="ECO:0000313" key="4">
    <source>
        <dbReference type="EMBL" id="MFC7268122.1"/>
    </source>
</evidence>
<dbReference type="Gene3D" id="3.40.630.30">
    <property type="match status" value="1"/>
</dbReference>
<dbReference type="PANTHER" id="PTHR43877:SF5">
    <property type="entry name" value="BLL8307 PROTEIN"/>
    <property type="match status" value="1"/>
</dbReference>
<proteinExistence type="predicted"/>
<gene>
    <name evidence="4" type="ORF">ACFQRL_04005</name>
</gene>
<evidence type="ECO:0000256" key="1">
    <source>
        <dbReference type="ARBA" id="ARBA00022679"/>
    </source>
</evidence>
<sequence>MSITIDIRPDDLTGEATRQLVAFHLDGMHATSPADSCHALDVDRLRDPAITFWSAWVQGEIAGIGALKQLDAERAELKSMRVDDRFRGTGVGRRMLHHIVAEARARSFRSLWLETGTAPEFDAARRLYESEGFVECGPFDTYVPDRHSVFMTLAL</sequence>
<dbReference type="EMBL" id="JBHTBE010000001">
    <property type="protein sequence ID" value="MFC7268122.1"/>
    <property type="molecule type" value="Genomic_DNA"/>
</dbReference>
<feature type="domain" description="N-acetyltransferase" evidence="3">
    <location>
        <begin position="5"/>
        <end position="155"/>
    </location>
</feature>
<accession>A0ABW2H9V9</accession>
<dbReference type="InterPro" id="IPR016181">
    <property type="entry name" value="Acyl_CoA_acyltransferase"/>
</dbReference>
<dbReference type="CDD" id="cd04301">
    <property type="entry name" value="NAT_SF"/>
    <property type="match status" value="1"/>
</dbReference>
<protein>
    <submittedName>
        <fullName evidence="4">GNAT family N-acetyltransferase</fullName>
        <ecNumber evidence="4">2.3.-.-</ecNumber>
    </submittedName>
</protein>
<dbReference type="Pfam" id="PF00583">
    <property type="entry name" value="Acetyltransf_1"/>
    <property type="match status" value="1"/>
</dbReference>